<evidence type="ECO:0000313" key="1">
    <source>
        <dbReference type="EMBL" id="KAI3724174.1"/>
    </source>
</evidence>
<sequence>MTTIFTALLVYLLISQSHNPSGLHPHFLCFTVISDSPRRPRQTSFYRRSSSLFSDSFGNDCRSAVLRNNHNSPVGHLSEHIENDCKRLKKKVIRNKRNLVKQN</sequence>
<reference evidence="1 2" key="2">
    <citation type="journal article" date="2022" name="Mol. Ecol. Resour.">
        <title>The genomes of chicory, endive, great burdock and yacon provide insights into Asteraceae paleo-polyploidization history and plant inulin production.</title>
        <authorList>
            <person name="Fan W."/>
            <person name="Wang S."/>
            <person name="Wang H."/>
            <person name="Wang A."/>
            <person name="Jiang F."/>
            <person name="Liu H."/>
            <person name="Zhao H."/>
            <person name="Xu D."/>
            <person name="Zhang Y."/>
        </authorList>
    </citation>
    <scope>NUCLEOTIDE SEQUENCE [LARGE SCALE GENOMIC DNA]</scope>
    <source>
        <strain evidence="2">cv. Punajuju</strain>
        <tissue evidence="1">Leaves</tissue>
    </source>
</reference>
<comment type="caution">
    <text evidence="1">The sequence shown here is derived from an EMBL/GenBank/DDBJ whole genome shotgun (WGS) entry which is preliminary data.</text>
</comment>
<protein>
    <submittedName>
        <fullName evidence="1">Uncharacterized protein</fullName>
    </submittedName>
</protein>
<evidence type="ECO:0000313" key="2">
    <source>
        <dbReference type="Proteomes" id="UP001055811"/>
    </source>
</evidence>
<organism evidence="1 2">
    <name type="scientific">Cichorium intybus</name>
    <name type="common">Chicory</name>
    <dbReference type="NCBI Taxonomy" id="13427"/>
    <lineage>
        <taxon>Eukaryota</taxon>
        <taxon>Viridiplantae</taxon>
        <taxon>Streptophyta</taxon>
        <taxon>Embryophyta</taxon>
        <taxon>Tracheophyta</taxon>
        <taxon>Spermatophyta</taxon>
        <taxon>Magnoliopsida</taxon>
        <taxon>eudicotyledons</taxon>
        <taxon>Gunneridae</taxon>
        <taxon>Pentapetalae</taxon>
        <taxon>asterids</taxon>
        <taxon>campanulids</taxon>
        <taxon>Asterales</taxon>
        <taxon>Asteraceae</taxon>
        <taxon>Cichorioideae</taxon>
        <taxon>Cichorieae</taxon>
        <taxon>Cichoriinae</taxon>
        <taxon>Cichorium</taxon>
    </lineage>
</organism>
<dbReference type="EMBL" id="CM042014">
    <property type="protein sequence ID" value="KAI3724174.1"/>
    <property type="molecule type" value="Genomic_DNA"/>
</dbReference>
<name>A0ACB9BQ62_CICIN</name>
<reference evidence="2" key="1">
    <citation type="journal article" date="2022" name="Mol. Ecol. Resour.">
        <title>The genomes of chicory, endive, great burdock and yacon provide insights into Asteraceae palaeo-polyploidization history and plant inulin production.</title>
        <authorList>
            <person name="Fan W."/>
            <person name="Wang S."/>
            <person name="Wang H."/>
            <person name="Wang A."/>
            <person name="Jiang F."/>
            <person name="Liu H."/>
            <person name="Zhao H."/>
            <person name="Xu D."/>
            <person name="Zhang Y."/>
        </authorList>
    </citation>
    <scope>NUCLEOTIDE SEQUENCE [LARGE SCALE GENOMIC DNA]</scope>
    <source>
        <strain evidence="2">cv. Punajuju</strain>
    </source>
</reference>
<keyword evidence="2" id="KW-1185">Reference proteome</keyword>
<accession>A0ACB9BQ62</accession>
<gene>
    <name evidence="1" type="ORF">L2E82_35942</name>
</gene>
<proteinExistence type="predicted"/>
<dbReference type="Proteomes" id="UP001055811">
    <property type="component" value="Linkage Group LG06"/>
</dbReference>